<evidence type="ECO:0000313" key="1">
    <source>
        <dbReference type="EMBL" id="VWC52650.1"/>
    </source>
</evidence>
<gene>
    <name evidence="1" type="ORF">BLA23254_08048</name>
</gene>
<reference evidence="1 2" key="1">
    <citation type="submission" date="2019-09" db="EMBL/GenBank/DDBJ databases">
        <authorList>
            <person name="Depoorter E."/>
        </authorList>
    </citation>
    <scope>NUCLEOTIDE SEQUENCE [LARGE SCALE GENOMIC DNA]</scope>
    <source>
        <strain evidence="1">LMG 23254</strain>
    </source>
</reference>
<dbReference type="Proteomes" id="UP000494218">
    <property type="component" value="Unassembled WGS sequence"/>
</dbReference>
<dbReference type="AlphaFoldDB" id="A0A6P2SWD0"/>
<name>A0A6P2SWD0_BURL3</name>
<accession>A0A6P2SWD0</accession>
<protein>
    <submittedName>
        <fullName evidence="1">Uncharacterized protein</fullName>
    </submittedName>
</protein>
<proteinExistence type="predicted"/>
<evidence type="ECO:0000313" key="2">
    <source>
        <dbReference type="Proteomes" id="UP000494218"/>
    </source>
</evidence>
<dbReference type="RefSeq" id="WP_175035905.1">
    <property type="nucleotide sequence ID" value="NZ_CABVPW010000091.1"/>
</dbReference>
<dbReference type="EMBL" id="CABVPW010000091">
    <property type="protein sequence ID" value="VWC52650.1"/>
    <property type="molecule type" value="Genomic_DNA"/>
</dbReference>
<sequence>MRGLNVRVEYANAKIAEIVDPNSDAMCFALNEAEAEGYRDYHARLDSVPVMFADVPGLVTAWQSGQNFAADCEEMENCPYCKAAHGDPCPVHG</sequence>
<organism evidence="1 2">
    <name type="scientific">Burkholderia lata (strain ATCC 17760 / DSM 23089 / LMG 22485 / NCIMB 9086 / R18194 / 383)</name>
    <dbReference type="NCBI Taxonomy" id="482957"/>
    <lineage>
        <taxon>Bacteria</taxon>
        <taxon>Pseudomonadati</taxon>
        <taxon>Pseudomonadota</taxon>
        <taxon>Betaproteobacteria</taxon>
        <taxon>Burkholderiales</taxon>
        <taxon>Burkholderiaceae</taxon>
        <taxon>Burkholderia</taxon>
        <taxon>Burkholderia cepacia complex</taxon>
    </lineage>
</organism>